<dbReference type="EMBL" id="BART01009112">
    <property type="protein sequence ID" value="GAG63069.1"/>
    <property type="molecule type" value="Genomic_DNA"/>
</dbReference>
<organism evidence="1">
    <name type="scientific">marine sediment metagenome</name>
    <dbReference type="NCBI Taxonomy" id="412755"/>
    <lineage>
        <taxon>unclassified sequences</taxon>
        <taxon>metagenomes</taxon>
        <taxon>ecological metagenomes</taxon>
    </lineage>
</organism>
<sequence length="35" mass="3866">MLFTFIPGVGEILDGVEGKSELLSSTEYYKTSLKL</sequence>
<comment type="caution">
    <text evidence="1">The sequence shown here is derived from an EMBL/GenBank/DDBJ whole genome shotgun (WGS) entry which is preliminary data.</text>
</comment>
<dbReference type="AlphaFoldDB" id="X0Z287"/>
<name>X0Z287_9ZZZZ</name>
<reference evidence="1" key="1">
    <citation type="journal article" date="2014" name="Front. Microbiol.">
        <title>High frequency of phylogenetically diverse reductive dehalogenase-homologous genes in deep subseafloor sedimentary metagenomes.</title>
        <authorList>
            <person name="Kawai M."/>
            <person name="Futagami T."/>
            <person name="Toyoda A."/>
            <person name="Takaki Y."/>
            <person name="Nishi S."/>
            <person name="Hori S."/>
            <person name="Arai W."/>
            <person name="Tsubouchi T."/>
            <person name="Morono Y."/>
            <person name="Uchiyama I."/>
            <person name="Ito T."/>
            <person name="Fujiyama A."/>
            <person name="Inagaki F."/>
            <person name="Takami H."/>
        </authorList>
    </citation>
    <scope>NUCLEOTIDE SEQUENCE</scope>
    <source>
        <strain evidence="1">Expedition CK06-06</strain>
    </source>
</reference>
<gene>
    <name evidence="1" type="ORF">S01H4_20287</name>
</gene>
<accession>X0Z287</accession>
<feature type="non-terminal residue" evidence="1">
    <location>
        <position position="35"/>
    </location>
</feature>
<protein>
    <submittedName>
        <fullName evidence="1">Uncharacterized protein</fullName>
    </submittedName>
</protein>
<evidence type="ECO:0000313" key="1">
    <source>
        <dbReference type="EMBL" id="GAG63069.1"/>
    </source>
</evidence>
<proteinExistence type="predicted"/>